<reference evidence="1" key="1">
    <citation type="submission" date="2020-07" db="EMBL/GenBank/DDBJ databases">
        <title>Complete genome sequence of Burkholderia cenocepacia myophage Mica.</title>
        <authorList>
            <person name="Garcia J.A."/>
            <person name="Yao G.W."/>
            <person name="Guadalupe Vizoso-Pinto M."/>
            <person name="Gonzalez C."/>
            <person name="Liu M.L."/>
            <person name="Gill J."/>
        </authorList>
    </citation>
    <scope>NUCLEOTIDE SEQUENCE</scope>
</reference>
<keyword evidence="2" id="KW-1185">Reference proteome</keyword>
<proteinExistence type="predicted"/>
<sequence length="155" mass="16551">MNTQKVDEYLNPLHIQQAVAALDATGYESLHGVLRRAFVQAAHGKGAERHAQGAPFDQQPMQRLIELYGAGFALGQAAKKMQEAQRLPHERAVAELLGAIVYAAGAIIAMERAHQAKVPVAANDNAPQFRGPLHADSTTWCCGSDGPACKGCPRA</sequence>
<gene>
    <name evidence="1" type="ORF">CPT_Mica_035</name>
</gene>
<evidence type="ECO:0000313" key="2">
    <source>
        <dbReference type="Proteomes" id="UP000663491"/>
    </source>
</evidence>
<organism evidence="1 2">
    <name type="scientific">Burkholderia phage Mica</name>
    <dbReference type="NCBI Taxonomy" id="2767579"/>
    <lineage>
        <taxon>Viruses</taxon>
        <taxon>Duplodnaviria</taxon>
        <taxon>Heunggongvirae</taxon>
        <taxon>Uroviricota</taxon>
        <taxon>Caudoviricetes</taxon>
        <taxon>Micavirus</taxon>
        <taxon>Micavirus Mica</taxon>
    </lineage>
</organism>
<dbReference type="EMBL" id="MT701586">
    <property type="protein sequence ID" value="QPB08647.1"/>
    <property type="molecule type" value="Genomic_DNA"/>
</dbReference>
<evidence type="ECO:0000313" key="1">
    <source>
        <dbReference type="EMBL" id="QPB08647.1"/>
    </source>
</evidence>
<dbReference type="Proteomes" id="UP000663491">
    <property type="component" value="Segment"/>
</dbReference>
<name>A0A873WBK8_9CAUD</name>
<accession>A0A873WBK8</accession>
<protein>
    <submittedName>
        <fullName evidence="1">Uncharacterized protein</fullName>
    </submittedName>
</protein>